<accession>A0AAV1JBK8</accession>
<keyword evidence="3 10" id="KW-0444">Lipid biosynthesis</keyword>
<dbReference type="InterPro" id="IPR013120">
    <property type="entry name" value="FAR_NAD-bd"/>
</dbReference>
<sequence length="692" mass="78461">MQSTAGHRRCANDPYSRGLCDRLKKSRAITEIGHSATAGADLVQPAKVLVREVGKYRSKANGMGSGCYDSQKRPLGPGRTRALCSAISGRSTATTDNNGSMIGQDAHSCVQYHEVSGVAPFQLRCRVIWAERRLRLSGVGQKAEGSGQEALSPTTRLRHARRPTVPRLRIEVSQFASFVTRASDCFAFQSERGKENCTMTPSIGVAEYYANKTVFITGATGFMGKVLIEKMLRCCPDVKKIFLLMRPKKGQGTKERLHDFINCKVFEKLRTSSPECFEKLHVIPGDILQEELGISDEHRRLLQEECQCVFHCAACVRFDMFIRDAVNMNTVGTMKVLRLVEGMKKLEVFEHVSTSYCRCEVHTLEERLYPARHKPQDVVHTTRWMDDDLLTYLQPKLIDPQPNTYAYTKNLTEDLVTQYEGKFPIVIARPSIVTAAHKEPIPGWVDNMNGPTGLLVGAGKGVIRTMHCNDRYLADVMPVDMAVNACLLLAYLTAIDRPKEIRVCNVTQSGVNPLTWGLALDLGRVHVHEFPFSLCLWYPGGSPKSSRAHHLLALLFTHMIPAYFVDLLMFLMGKKTFMVKIQKRVSYGLAVLQYYTTKEWFFDNELYRSLPDLVSEADRKVFYTDLRLVNWSSYIRNYIKGAREFCCKEDPSTLPAARRRHTQLFYLDLVVQTLVYSLLAYFVYYYIIRILS</sequence>
<dbReference type="GO" id="GO:0035336">
    <property type="term" value="P:long-chain fatty-acyl-CoA metabolic process"/>
    <property type="evidence" value="ECO:0007669"/>
    <property type="project" value="TreeGrafter"/>
</dbReference>
<dbReference type="CDD" id="cd05236">
    <property type="entry name" value="FAR-N_SDR_e"/>
    <property type="match status" value="1"/>
</dbReference>
<feature type="transmembrane region" description="Helical" evidence="10">
    <location>
        <begin position="551"/>
        <end position="573"/>
    </location>
</feature>
<dbReference type="PANTHER" id="PTHR11011:SF118">
    <property type="entry name" value="FATTY ACYL-COA REDUCTASE"/>
    <property type="match status" value="1"/>
</dbReference>
<dbReference type="Gene3D" id="3.40.50.720">
    <property type="entry name" value="NAD(P)-binding Rossmann-like Domain"/>
    <property type="match status" value="1"/>
</dbReference>
<comment type="function">
    <text evidence="10">Catalyzes the reduction of fatty acyl-CoA to fatty alcohols.</text>
</comment>
<comment type="similarity">
    <text evidence="2 10">Belongs to the fatty acyl-CoA reductase family.</text>
</comment>
<comment type="subcellular location">
    <subcellularLocation>
        <location evidence="1">Membrane</location>
        <topology evidence="1">Multi-pass membrane protein</topology>
    </subcellularLocation>
</comment>
<feature type="domain" description="Thioester reductase (TE)" evidence="12">
    <location>
        <begin position="216"/>
        <end position="485"/>
    </location>
</feature>
<evidence type="ECO:0000256" key="2">
    <source>
        <dbReference type="ARBA" id="ARBA00005928"/>
    </source>
</evidence>
<dbReference type="SUPFAM" id="SSF51735">
    <property type="entry name" value="NAD(P)-binding Rossmann-fold domains"/>
    <property type="match status" value="1"/>
</dbReference>
<dbReference type="PANTHER" id="PTHR11011">
    <property type="entry name" value="MALE STERILITY PROTEIN 2-RELATED"/>
    <property type="match status" value="1"/>
</dbReference>
<dbReference type="Proteomes" id="UP001497472">
    <property type="component" value="Unassembled WGS sequence"/>
</dbReference>
<gene>
    <name evidence="13" type="ORF">LNINA_LOCUS5939</name>
</gene>
<dbReference type="Pfam" id="PF07993">
    <property type="entry name" value="NAD_binding_4"/>
    <property type="match status" value="1"/>
</dbReference>
<dbReference type="EMBL" id="CAVLEF010000008">
    <property type="protein sequence ID" value="CAK1546362.1"/>
    <property type="molecule type" value="Genomic_DNA"/>
</dbReference>
<dbReference type="FunFam" id="3.40.50.720:FF:000143">
    <property type="entry name" value="Fatty acyl-CoA reductase"/>
    <property type="match status" value="1"/>
</dbReference>
<proteinExistence type="inferred from homology"/>
<dbReference type="Pfam" id="PF03015">
    <property type="entry name" value="Sterile"/>
    <property type="match status" value="1"/>
</dbReference>
<keyword evidence="4 10" id="KW-0812">Transmembrane</keyword>
<dbReference type="GO" id="GO:0016020">
    <property type="term" value="C:membrane"/>
    <property type="evidence" value="ECO:0007669"/>
    <property type="project" value="UniProtKB-SubCell"/>
</dbReference>
<evidence type="ECO:0000313" key="14">
    <source>
        <dbReference type="Proteomes" id="UP001497472"/>
    </source>
</evidence>
<feature type="domain" description="Fatty acyl-CoA reductase C-terminal" evidence="11">
    <location>
        <begin position="558"/>
        <end position="649"/>
    </location>
</feature>
<evidence type="ECO:0000259" key="11">
    <source>
        <dbReference type="Pfam" id="PF03015"/>
    </source>
</evidence>
<evidence type="ECO:0000256" key="6">
    <source>
        <dbReference type="ARBA" id="ARBA00022989"/>
    </source>
</evidence>
<feature type="transmembrane region" description="Helical" evidence="10">
    <location>
        <begin position="664"/>
        <end position="687"/>
    </location>
</feature>
<keyword evidence="10" id="KW-0560">Oxidoreductase</keyword>
<evidence type="ECO:0000256" key="10">
    <source>
        <dbReference type="RuleBase" id="RU363097"/>
    </source>
</evidence>
<dbReference type="GO" id="GO:0080019">
    <property type="term" value="F:alcohol-forming very long-chain fatty acyl-CoA reductase activity"/>
    <property type="evidence" value="ECO:0007669"/>
    <property type="project" value="InterPro"/>
</dbReference>
<evidence type="ECO:0000256" key="5">
    <source>
        <dbReference type="ARBA" id="ARBA00022857"/>
    </source>
</evidence>
<reference evidence="13 14" key="1">
    <citation type="submission" date="2023-11" db="EMBL/GenBank/DDBJ databases">
        <authorList>
            <person name="Okamura Y."/>
        </authorList>
    </citation>
    <scope>NUCLEOTIDE SEQUENCE [LARGE SCALE GENOMIC DNA]</scope>
</reference>
<keyword evidence="6 10" id="KW-1133">Transmembrane helix</keyword>
<comment type="caution">
    <text evidence="13">The sequence shown here is derived from an EMBL/GenBank/DDBJ whole genome shotgun (WGS) entry which is preliminary data.</text>
</comment>
<evidence type="ECO:0000313" key="13">
    <source>
        <dbReference type="EMBL" id="CAK1546362.1"/>
    </source>
</evidence>
<evidence type="ECO:0000256" key="8">
    <source>
        <dbReference type="ARBA" id="ARBA00023136"/>
    </source>
</evidence>
<dbReference type="InterPro" id="IPR026055">
    <property type="entry name" value="FAR"/>
</dbReference>
<dbReference type="InterPro" id="IPR036291">
    <property type="entry name" value="NAD(P)-bd_dom_sf"/>
</dbReference>
<evidence type="ECO:0000256" key="4">
    <source>
        <dbReference type="ARBA" id="ARBA00022692"/>
    </source>
</evidence>
<dbReference type="AlphaFoldDB" id="A0AAV1JBK8"/>
<evidence type="ECO:0000256" key="7">
    <source>
        <dbReference type="ARBA" id="ARBA00023098"/>
    </source>
</evidence>
<protein>
    <recommendedName>
        <fullName evidence="10">Fatty acyl-CoA reductase</fullName>
        <ecNumber evidence="10">1.2.1.84</ecNumber>
    </recommendedName>
</protein>
<keyword evidence="14" id="KW-1185">Reference proteome</keyword>
<dbReference type="InterPro" id="IPR033640">
    <property type="entry name" value="FAR_C"/>
</dbReference>
<comment type="catalytic activity">
    <reaction evidence="9 10">
        <text>a long-chain fatty acyl-CoA + 2 NADPH + 2 H(+) = a long-chain primary fatty alcohol + 2 NADP(+) + CoA</text>
        <dbReference type="Rhea" id="RHEA:52716"/>
        <dbReference type="ChEBI" id="CHEBI:15378"/>
        <dbReference type="ChEBI" id="CHEBI:57287"/>
        <dbReference type="ChEBI" id="CHEBI:57783"/>
        <dbReference type="ChEBI" id="CHEBI:58349"/>
        <dbReference type="ChEBI" id="CHEBI:77396"/>
        <dbReference type="ChEBI" id="CHEBI:83139"/>
        <dbReference type="EC" id="1.2.1.84"/>
    </reaction>
</comment>
<dbReference type="CDD" id="cd09071">
    <property type="entry name" value="FAR_C"/>
    <property type="match status" value="1"/>
</dbReference>
<evidence type="ECO:0000256" key="1">
    <source>
        <dbReference type="ARBA" id="ARBA00004141"/>
    </source>
</evidence>
<dbReference type="EC" id="1.2.1.84" evidence="10"/>
<evidence type="ECO:0000256" key="9">
    <source>
        <dbReference type="ARBA" id="ARBA00052530"/>
    </source>
</evidence>
<keyword evidence="8 10" id="KW-0472">Membrane</keyword>
<keyword evidence="5 10" id="KW-0521">NADP</keyword>
<dbReference type="GO" id="GO:0102965">
    <property type="term" value="F:alcohol-forming long-chain fatty acyl-CoA reductase activity"/>
    <property type="evidence" value="ECO:0007669"/>
    <property type="project" value="UniProtKB-EC"/>
</dbReference>
<keyword evidence="7 10" id="KW-0443">Lipid metabolism</keyword>
<dbReference type="GO" id="GO:0005777">
    <property type="term" value="C:peroxisome"/>
    <property type="evidence" value="ECO:0007669"/>
    <property type="project" value="TreeGrafter"/>
</dbReference>
<name>A0AAV1JBK8_9NEOP</name>
<evidence type="ECO:0000256" key="3">
    <source>
        <dbReference type="ARBA" id="ARBA00022516"/>
    </source>
</evidence>
<organism evidence="13 14">
    <name type="scientific">Leptosia nina</name>
    <dbReference type="NCBI Taxonomy" id="320188"/>
    <lineage>
        <taxon>Eukaryota</taxon>
        <taxon>Metazoa</taxon>
        <taxon>Ecdysozoa</taxon>
        <taxon>Arthropoda</taxon>
        <taxon>Hexapoda</taxon>
        <taxon>Insecta</taxon>
        <taxon>Pterygota</taxon>
        <taxon>Neoptera</taxon>
        <taxon>Endopterygota</taxon>
        <taxon>Lepidoptera</taxon>
        <taxon>Glossata</taxon>
        <taxon>Ditrysia</taxon>
        <taxon>Papilionoidea</taxon>
        <taxon>Pieridae</taxon>
        <taxon>Pierinae</taxon>
        <taxon>Leptosia</taxon>
    </lineage>
</organism>
<evidence type="ECO:0000259" key="12">
    <source>
        <dbReference type="Pfam" id="PF07993"/>
    </source>
</evidence>